<accession>A0ABR1YZE2</accession>
<evidence type="ECO:0000259" key="2">
    <source>
        <dbReference type="Pfam" id="PF25534"/>
    </source>
</evidence>
<sequence length="313" mass="35402">MDGLDVHIRVNNQRLEEYSDESEEDPPQTITKYVVATSGANFSVALQFDPSFAYMDNDIRCIIFLDGNRVEKSLLKASKRRPSTLQERKARRVCKDGNYFKQSFIFSDLAIDVSGETPGTNQKAIDALGEITVKFHRATIISPGIQPRSKNLIDYGQVLSVAEKAIKGRDVSHQAGLAQAVPISKFKVTKTKNIDPSDRPFAVYKFRYRSAKALKSMGLIPQTPKPIPLEERPIEELTLEETRELLRRQRERSARAGTIKREIKSEIDQLKREPGFQSQWEDGDDLAIIEERPAKRHKDNFGGPIETLDLTGD</sequence>
<dbReference type="PANTHER" id="PTHR36223:SF1">
    <property type="entry name" value="TRANSCRIPTION ELONGATION FACTOR EAF N-TERMINAL DOMAIN-CONTAINING PROTEIN"/>
    <property type="match status" value="1"/>
</dbReference>
<dbReference type="EMBL" id="JBBWRZ010000002">
    <property type="protein sequence ID" value="KAK8244066.1"/>
    <property type="molecule type" value="Genomic_DNA"/>
</dbReference>
<keyword evidence="4" id="KW-1185">Reference proteome</keyword>
<feature type="region of interest" description="Disordered" evidence="1">
    <location>
        <begin position="291"/>
        <end position="313"/>
    </location>
</feature>
<feature type="domain" description="DUF7918" evidence="2">
    <location>
        <begin position="3"/>
        <end position="223"/>
    </location>
</feature>
<dbReference type="Proteomes" id="UP001492380">
    <property type="component" value="Unassembled WGS sequence"/>
</dbReference>
<proteinExistence type="predicted"/>
<comment type="caution">
    <text evidence="3">The sequence shown here is derived from an EMBL/GenBank/DDBJ whole genome shotgun (WGS) entry which is preliminary data.</text>
</comment>
<reference evidence="3 4" key="1">
    <citation type="submission" date="2024-04" db="EMBL/GenBank/DDBJ databases">
        <title>Phyllosticta paracitricarpa is synonymous to the EU quarantine fungus P. citricarpa based on phylogenomic analyses.</title>
        <authorList>
            <consortium name="Lawrence Berkeley National Laboratory"/>
            <person name="Van Ingen-Buijs V.A."/>
            <person name="Van Westerhoven A.C."/>
            <person name="Haridas S."/>
            <person name="Skiadas P."/>
            <person name="Martin F."/>
            <person name="Groenewald J.Z."/>
            <person name="Crous P.W."/>
            <person name="Seidl M.F."/>
        </authorList>
    </citation>
    <scope>NUCLEOTIDE SEQUENCE [LARGE SCALE GENOMIC DNA]</scope>
    <source>
        <strain evidence="3 4">CBS 123374</strain>
    </source>
</reference>
<organism evidence="3 4">
    <name type="scientific">Phyllosticta capitalensis</name>
    <dbReference type="NCBI Taxonomy" id="121624"/>
    <lineage>
        <taxon>Eukaryota</taxon>
        <taxon>Fungi</taxon>
        <taxon>Dikarya</taxon>
        <taxon>Ascomycota</taxon>
        <taxon>Pezizomycotina</taxon>
        <taxon>Dothideomycetes</taxon>
        <taxon>Dothideomycetes incertae sedis</taxon>
        <taxon>Botryosphaeriales</taxon>
        <taxon>Phyllostictaceae</taxon>
        <taxon>Phyllosticta</taxon>
    </lineage>
</organism>
<evidence type="ECO:0000256" key="1">
    <source>
        <dbReference type="SAM" id="MobiDB-lite"/>
    </source>
</evidence>
<evidence type="ECO:0000313" key="4">
    <source>
        <dbReference type="Proteomes" id="UP001492380"/>
    </source>
</evidence>
<dbReference type="Pfam" id="PF25534">
    <property type="entry name" value="DUF7918"/>
    <property type="match status" value="1"/>
</dbReference>
<dbReference type="PANTHER" id="PTHR36223">
    <property type="entry name" value="BETA-LACTAMASE-TYPE TRANSPEPTIDASE FOLD DOMAIN CONTAINING PROTEIN"/>
    <property type="match status" value="1"/>
</dbReference>
<protein>
    <recommendedName>
        <fullName evidence="2">DUF7918 domain-containing protein</fullName>
    </recommendedName>
</protein>
<name>A0ABR1YZE2_9PEZI</name>
<evidence type="ECO:0000313" key="3">
    <source>
        <dbReference type="EMBL" id="KAK8244066.1"/>
    </source>
</evidence>
<gene>
    <name evidence="3" type="ORF">HDK90DRAFT_144166</name>
</gene>
<dbReference type="InterPro" id="IPR057678">
    <property type="entry name" value="DUF7918"/>
</dbReference>